<feature type="active site" description="Charge relay system" evidence="5">
    <location>
        <position position="184"/>
    </location>
</feature>
<accession>A0ABU8JAT7</accession>
<keyword evidence="4 5" id="KW-0720">Serine protease</keyword>
<gene>
    <name evidence="8" type="ORF">WAT24_07860</name>
</gene>
<dbReference type="RefSeq" id="WP_336807294.1">
    <property type="nucleotide sequence ID" value="NZ_JBBBNY010000004.1"/>
</dbReference>
<comment type="caution">
    <text evidence="8">The sequence shown here is derived from an EMBL/GenBank/DDBJ whole genome shotgun (WGS) entry which is preliminary data.</text>
</comment>
<evidence type="ECO:0000256" key="4">
    <source>
        <dbReference type="ARBA" id="ARBA00022825"/>
    </source>
</evidence>
<dbReference type="InterPro" id="IPR022398">
    <property type="entry name" value="Peptidase_S8_His-AS"/>
</dbReference>
<organism evidence="8 9">
    <name type="scientific">Fulvimonas yonginensis</name>
    <dbReference type="NCBI Taxonomy" id="1495200"/>
    <lineage>
        <taxon>Bacteria</taxon>
        <taxon>Pseudomonadati</taxon>
        <taxon>Pseudomonadota</taxon>
        <taxon>Gammaproteobacteria</taxon>
        <taxon>Lysobacterales</taxon>
        <taxon>Rhodanobacteraceae</taxon>
        <taxon>Fulvimonas</taxon>
    </lineage>
</organism>
<comment type="similarity">
    <text evidence="1 5">Belongs to the peptidase S8 family.</text>
</comment>
<sequence length="431" mass="44227">MNGRALALVALALALAGCARVPARSAGTDAPTATAMDGSRDIVLAVDNPLEPPAIHAGSNLLGYTITGHYGAGRRASATLAALREQYGWHEVAGWPIRTLQLYCVVLRPPRGTTREAMLAALARDGRVQLAEPLHEFATYGEDDARPRHYNDPYAELQRGFVETDAALAHNTSQGGGTAVAVVDTGADPAHPDLRGRIRSTRDLVDGDANTFAGDRHGTEVAGIIAATGNNHLGIVGMAPDTVLDVYKACWYAAAGAPGARCNSFTLAKALAAIVETDARVVNLSLGGPADPLLARLLGQLLQQGRVVVTALPPGGRMGGFPDGVPGVLVVRVTSGAPAPPGVLSAPGHDILSTEPGGGYDFSSGSSMAAAHVSGIVALLLAIDPGLDAEAIHGLLLASSRPAAEGLQVDAARAVAGLRRLARTEVAGDRR</sequence>
<dbReference type="Proteomes" id="UP001381174">
    <property type="component" value="Unassembled WGS sequence"/>
</dbReference>
<dbReference type="InterPro" id="IPR015500">
    <property type="entry name" value="Peptidase_S8_subtilisin-rel"/>
</dbReference>
<dbReference type="InterPro" id="IPR050131">
    <property type="entry name" value="Peptidase_S8_subtilisin-like"/>
</dbReference>
<feature type="chain" id="PRO_5045373454" evidence="6">
    <location>
        <begin position="26"/>
        <end position="431"/>
    </location>
</feature>
<keyword evidence="3 5" id="KW-0378">Hydrolase</keyword>
<evidence type="ECO:0000313" key="8">
    <source>
        <dbReference type="EMBL" id="MEI7036667.1"/>
    </source>
</evidence>
<evidence type="ECO:0000256" key="1">
    <source>
        <dbReference type="ARBA" id="ARBA00011073"/>
    </source>
</evidence>
<feature type="active site" description="Charge relay system" evidence="5">
    <location>
        <position position="367"/>
    </location>
</feature>
<dbReference type="Pfam" id="PF00082">
    <property type="entry name" value="Peptidase_S8"/>
    <property type="match status" value="1"/>
</dbReference>
<evidence type="ECO:0000313" key="9">
    <source>
        <dbReference type="Proteomes" id="UP001381174"/>
    </source>
</evidence>
<evidence type="ECO:0000256" key="6">
    <source>
        <dbReference type="SAM" id="SignalP"/>
    </source>
</evidence>
<dbReference type="PROSITE" id="PS00137">
    <property type="entry name" value="SUBTILASE_HIS"/>
    <property type="match status" value="1"/>
</dbReference>
<proteinExistence type="inferred from homology"/>
<dbReference type="PROSITE" id="PS51257">
    <property type="entry name" value="PROKAR_LIPOPROTEIN"/>
    <property type="match status" value="1"/>
</dbReference>
<keyword evidence="2 5" id="KW-0645">Protease</keyword>
<reference evidence="8 9" key="1">
    <citation type="journal article" date="2014" name="Int. J. Syst. Evol. Microbiol.">
        <title>Fulvimonas yonginensis sp. nov., isolated from greenhouse soil, and emended description of the genus Fulvimonas.</title>
        <authorList>
            <person name="Ahn J.H."/>
            <person name="Kim S.J."/>
            <person name="Weon H.Y."/>
            <person name="Hong S.B."/>
            <person name="Seok S.J."/>
            <person name="Kwon S.W."/>
        </authorList>
    </citation>
    <scope>NUCLEOTIDE SEQUENCE [LARGE SCALE GENOMIC DNA]</scope>
    <source>
        <strain evidence="8 9">KACC 16952</strain>
    </source>
</reference>
<feature type="active site" description="Charge relay system" evidence="5">
    <location>
        <position position="217"/>
    </location>
</feature>
<evidence type="ECO:0000256" key="5">
    <source>
        <dbReference type="PROSITE-ProRule" id="PRU01240"/>
    </source>
</evidence>
<evidence type="ECO:0000259" key="7">
    <source>
        <dbReference type="Pfam" id="PF00082"/>
    </source>
</evidence>
<feature type="signal peptide" evidence="6">
    <location>
        <begin position="1"/>
        <end position="25"/>
    </location>
</feature>
<dbReference type="PANTHER" id="PTHR43806">
    <property type="entry name" value="PEPTIDASE S8"/>
    <property type="match status" value="1"/>
</dbReference>
<dbReference type="EMBL" id="JBBBNY010000004">
    <property type="protein sequence ID" value="MEI7036667.1"/>
    <property type="molecule type" value="Genomic_DNA"/>
</dbReference>
<evidence type="ECO:0000256" key="2">
    <source>
        <dbReference type="ARBA" id="ARBA00022670"/>
    </source>
</evidence>
<dbReference type="PANTHER" id="PTHR43806:SF11">
    <property type="entry name" value="CEREVISIN-RELATED"/>
    <property type="match status" value="1"/>
</dbReference>
<dbReference type="PRINTS" id="PR00723">
    <property type="entry name" value="SUBTILISIN"/>
</dbReference>
<dbReference type="SUPFAM" id="SSF52743">
    <property type="entry name" value="Subtilisin-like"/>
    <property type="match status" value="1"/>
</dbReference>
<dbReference type="PROSITE" id="PS51892">
    <property type="entry name" value="SUBTILASE"/>
    <property type="match status" value="1"/>
</dbReference>
<feature type="domain" description="Peptidase S8/S53" evidence="7">
    <location>
        <begin position="175"/>
        <end position="401"/>
    </location>
</feature>
<protein>
    <submittedName>
        <fullName evidence="8">S8 family serine peptidase</fullName>
    </submittedName>
</protein>
<dbReference type="Gene3D" id="3.40.50.200">
    <property type="entry name" value="Peptidase S8/S53 domain"/>
    <property type="match status" value="1"/>
</dbReference>
<keyword evidence="6" id="KW-0732">Signal</keyword>
<name>A0ABU8JAT7_9GAMM</name>
<keyword evidence="9" id="KW-1185">Reference proteome</keyword>
<dbReference type="InterPro" id="IPR036852">
    <property type="entry name" value="Peptidase_S8/S53_dom_sf"/>
</dbReference>
<evidence type="ECO:0000256" key="3">
    <source>
        <dbReference type="ARBA" id="ARBA00022801"/>
    </source>
</evidence>
<dbReference type="InterPro" id="IPR000209">
    <property type="entry name" value="Peptidase_S8/S53_dom"/>
</dbReference>